<evidence type="ECO:0000256" key="4">
    <source>
        <dbReference type="ARBA" id="ARBA00022801"/>
    </source>
</evidence>
<dbReference type="SUPFAM" id="SSF55979">
    <property type="entry name" value="DNA clamp"/>
    <property type="match status" value="1"/>
</dbReference>
<dbReference type="SUPFAM" id="SSF48208">
    <property type="entry name" value="Six-hairpin glycosidases"/>
    <property type="match status" value="1"/>
</dbReference>
<dbReference type="GO" id="GO:0033926">
    <property type="term" value="F:endo-alpha-N-acetylgalactosaminidase activity"/>
    <property type="evidence" value="ECO:0007669"/>
    <property type="project" value="InterPro"/>
</dbReference>
<dbReference type="GO" id="GO:0005739">
    <property type="term" value="C:mitochondrion"/>
    <property type="evidence" value="ECO:0007669"/>
    <property type="project" value="TreeGrafter"/>
</dbReference>
<dbReference type="InterPro" id="IPR046938">
    <property type="entry name" value="DNA_clamp_sf"/>
</dbReference>
<dbReference type="InterPro" id="IPR003021">
    <property type="entry name" value="Rad1_Rec1_Rad17"/>
</dbReference>
<evidence type="ECO:0000256" key="3">
    <source>
        <dbReference type="ARBA" id="ARBA00012758"/>
    </source>
</evidence>
<dbReference type="InterPro" id="IPR008928">
    <property type="entry name" value="6-hairpin_glycosidase_sf"/>
</dbReference>
<dbReference type="Proteomes" id="UP000053555">
    <property type="component" value="Unassembled WGS sequence"/>
</dbReference>
<dbReference type="FunFam" id="1.50.10.10:FF:000001">
    <property type="entry name" value="probable alkaline/neutral invertase B"/>
    <property type="match status" value="1"/>
</dbReference>
<evidence type="ECO:0000256" key="6">
    <source>
        <dbReference type="ARBA" id="ARBA00023295"/>
    </source>
</evidence>
<dbReference type="Gene3D" id="1.50.10.10">
    <property type="match status" value="1"/>
</dbReference>
<feature type="region of interest" description="Disordered" evidence="7">
    <location>
        <begin position="133"/>
        <end position="152"/>
    </location>
</feature>
<feature type="region of interest" description="Disordered" evidence="7">
    <location>
        <begin position="1"/>
        <end position="25"/>
    </location>
</feature>
<dbReference type="GO" id="GO:0005987">
    <property type="term" value="P:sucrose catabolic process"/>
    <property type="evidence" value="ECO:0007669"/>
    <property type="project" value="TreeGrafter"/>
</dbReference>
<evidence type="ECO:0000256" key="7">
    <source>
        <dbReference type="SAM" id="MobiDB-lite"/>
    </source>
</evidence>
<sequence length="955" mass="107611">MNSARRILIGSRNSSFSGSTPAKSDHTLSIANNSLKPRFYHDHSNHHLFQIHRTKGIAQKFFGLPSSNFAPSPMHFSFSTFNSDVSTFKVRNFSNSVETRINDNNFERIYVQGGMNNVKPLVVEGVHKDDESVAGEKNLGGDVNASVGKSKGEDSEVEKEAWKLLQGAVVTYCGNPVGTMAANDPGDKLPLNYDQVFIRDFIPSALAFLLRGESEIVKNFLLHTLQLQSWEKTVDCYSPGQGLMPASFKVRTVALDEDNHEEVLDPDFGESAIGRVAPVDSGLWWIILLRAYGKLTGDYSLQERADVQTGLKMILNLCLTDGFDMFPSLLVTDGSCMIDRRMGIHGHPLEIQALFYSALRCSREMLVATDGTKNLIRAINNRLSALSFHIREYYWVDMKKMNEIYRYKTEEYSMDAINKFNIYPEQIPLWLMDWIPEEGGYLIGNLQPAHMDFRFFSLGNLWSIVSSLGTPRQNHAILNLIEAKWDDLVGHMPLKICYPALDNEEWRIVTGCDPKNTPWSYHNGGSWPTLLWQFTLACIKMGRIELAQKAVALADKRLPVDSWPEYYDTRTGKFIGKQARMYQTWTIAGFLTSKMLLKNPEMASMLFWEEDYELLDICVCGLSKSGRKRCSRGAASSRKGKRVDRREGFRILHNSLMEEEEAPDVICELENVQGLVDALTAVRWKRQQDAVLELSEHGIVLIVEESGCLQAKVYLKRELFIRYDYNARGGRPRFGVSLGHFVDCLNAFSVPAGQSISSLVQIQYPGPDMQLLLKSVDSLDASICAEIRTRIPDTIAWDYNFEPAGANPLTFTVKSAALKEAIEDLEWPGSSIKITLEPDPPSVSLRAEGHGDLQIDFMYYVNSELLVAFQCDHQASFKYKYKFLRATTSNMPSSVIKENRGSKLSIGRGGMLKVQHLVSIAKPSVSHPYADSVGYQQPSRIAHIEFFVKPEESED</sequence>
<dbReference type="FunFam" id="3.70.10.10:FF:000011">
    <property type="entry name" value="Damaged DNA binding protein"/>
    <property type="match status" value="1"/>
</dbReference>
<proteinExistence type="inferred from homology"/>
<dbReference type="EMBL" id="KN670079">
    <property type="protein sequence ID" value="KHN02814.1"/>
    <property type="molecule type" value="Genomic_DNA"/>
</dbReference>
<dbReference type="PANTHER" id="PTHR31916:SF46">
    <property type="entry name" value="ALKALINE_NEUTRAL INVERTASE A, MITOCHONDRIAL"/>
    <property type="match status" value="1"/>
</dbReference>
<dbReference type="GO" id="GO:0004575">
    <property type="term" value="F:sucrose alpha-glucosidase activity"/>
    <property type="evidence" value="ECO:0007669"/>
    <property type="project" value="TreeGrafter"/>
</dbReference>
<dbReference type="InterPro" id="IPR012341">
    <property type="entry name" value="6hp_glycosidase-like_sf"/>
</dbReference>
<keyword evidence="4 8" id="KW-0378">Hydrolase</keyword>
<dbReference type="GO" id="GO:0000077">
    <property type="term" value="P:DNA damage checkpoint signaling"/>
    <property type="evidence" value="ECO:0007669"/>
    <property type="project" value="InterPro"/>
</dbReference>
<dbReference type="Pfam" id="PF12899">
    <property type="entry name" value="Glyco_hydro_100"/>
    <property type="match status" value="1"/>
</dbReference>
<dbReference type="CDD" id="cd00577">
    <property type="entry name" value="PCNA"/>
    <property type="match status" value="1"/>
</dbReference>
<evidence type="ECO:0000256" key="2">
    <source>
        <dbReference type="ARBA" id="ARBA00007671"/>
    </source>
</evidence>
<dbReference type="Gene3D" id="3.70.10.10">
    <property type="match status" value="1"/>
</dbReference>
<evidence type="ECO:0000256" key="1">
    <source>
        <dbReference type="ARBA" id="ARBA00000094"/>
    </source>
</evidence>
<evidence type="ECO:0000256" key="5">
    <source>
        <dbReference type="ARBA" id="ARBA00023277"/>
    </source>
</evidence>
<evidence type="ECO:0000313" key="8">
    <source>
        <dbReference type="EMBL" id="KHN02814.1"/>
    </source>
</evidence>
<accession>A0A0B2P5G1</accession>
<keyword evidence="5" id="KW-0119">Carbohydrate metabolism</keyword>
<gene>
    <name evidence="8" type="ORF">glysoja_043262</name>
</gene>
<dbReference type="AlphaFoldDB" id="A0A0B2P5G1"/>
<organism evidence="8">
    <name type="scientific">Glycine soja</name>
    <name type="common">Wild soybean</name>
    <dbReference type="NCBI Taxonomy" id="3848"/>
    <lineage>
        <taxon>Eukaryota</taxon>
        <taxon>Viridiplantae</taxon>
        <taxon>Streptophyta</taxon>
        <taxon>Embryophyta</taxon>
        <taxon>Tracheophyta</taxon>
        <taxon>Spermatophyta</taxon>
        <taxon>Magnoliopsida</taxon>
        <taxon>eudicotyledons</taxon>
        <taxon>Gunneridae</taxon>
        <taxon>Pentapetalae</taxon>
        <taxon>rosids</taxon>
        <taxon>fabids</taxon>
        <taxon>Fabales</taxon>
        <taxon>Fabaceae</taxon>
        <taxon>Papilionoideae</taxon>
        <taxon>50 kb inversion clade</taxon>
        <taxon>NPAAA clade</taxon>
        <taxon>indigoferoid/millettioid clade</taxon>
        <taxon>Phaseoleae</taxon>
        <taxon>Glycine</taxon>
        <taxon>Glycine subgen. Soja</taxon>
    </lineage>
</organism>
<dbReference type="InterPro" id="IPR024746">
    <property type="entry name" value="Glyco_hydro_100"/>
</dbReference>
<dbReference type="Pfam" id="PF02144">
    <property type="entry name" value="Rad1"/>
    <property type="match status" value="1"/>
</dbReference>
<dbReference type="EC" id="3.2.1.26" evidence="3"/>
<reference evidence="8" key="1">
    <citation type="submission" date="2014-07" db="EMBL/GenBank/DDBJ databases">
        <title>Identification of a novel salt tolerance gene in wild soybean by whole-genome sequencing.</title>
        <authorList>
            <person name="Lam H.-M."/>
            <person name="Qi X."/>
            <person name="Li M.-W."/>
            <person name="Liu X."/>
            <person name="Xie M."/>
            <person name="Ni M."/>
            <person name="Xu X."/>
        </authorList>
    </citation>
    <scope>NUCLEOTIDE SEQUENCE [LARGE SCALE GENOMIC DNA]</scope>
    <source>
        <tissue evidence="8">Root</tissue>
    </source>
</reference>
<dbReference type="PANTHER" id="PTHR31916">
    <property type="match status" value="1"/>
</dbReference>
<protein>
    <recommendedName>
        <fullName evidence="3">beta-fructofuranosidase</fullName>
        <ecNumber evidence="3">3.2.1.26</ecNumber>
    </recommendedName>
</protein>
<keyword evidence="6" id="KW-0326">Glycosidase</keyword>
<name>A0A0B2P5G1_GLYSO</name>
<feature type="compositionally biased region" description="Polar residues" evidence="7">
    <location>
        <begin position="11"/>
        <end position="25"/>
    </location>
</feature>
<comment type="similarity">
    <text evidence="2">Belongs to the glycosyl hydrolase 100 family.</text>
</comment>
<comment type="catalytic activity">
    <reaction evidence="1">
        <text>Hydrolysis of terminal non-reducing beta-D-fructofuranoside residues in beta-D-fructofuranosides.</text>
        <dbReference type="EC" id="3.2.1.26"/>
    </reaction>
</comment>